<dbReference type="NCBIfam" id="TIGR01780">
    <property type="entry name" value="SSADH"/>
    <property type="match status" value="1"/>
</dbReference>
<evidence type="ECO:0000256" key="3">
    <source>
        <dbReference type="ARBA" id="ARBA00023002"/>
    </source>
</evidence>
<comment type="catalytic activity">
    <reaction evidence="4 8">
        <text>succinate semialdehyde + NADP(+) + H2O = succinate + NADPH + 2 H(+)</text>
        <dbReference type="Rhea" id="RHEA:13213"/>
        <dbReference type="ChEBI" id="CHEBI:15377"/>
        <dbReference type="ChEBI" id="CHEBI:15378"/>
        <dbReference type="ChEBI" id="CHEBI:30031"/>
        <dbReference type="ChEBI" id="CHEBI:57706"/>
        <dbReference type="ChEBI" id="CHEBI:57783"/>
        <dbReference type="ChEBI" id="CHEBI:58349"/>
        <dbReference type="EC" id="1.2.1.16"/>
    </reaction>
</comment>
<comment type="similarity">
    <text evidence="2 7">Belongs to the aldehyde dehydrogenase family.</text>
</comment>
<organism evidence="10 11">
    <name type="scientific">Lobosporangium transversale</name>
    <dbReference type="NCBI Taxonomy" id="64571"/>
    <lineage>
        <taxon>Eukaryota</taxon>
        <taxon>Fungi</taxon>
        <taxon>Fungi incertae sedis</taxon>
        <taxon>Mucoromycota</taxon>
        <taxon>Mortierellomycotina</taxon>
        <taxon>Mortierellomycetes</taxon>
        <taxon>Mortierellales</taxon>
        <taxon>Mortierellaceae</taxon>
        <taxon>Lobosporangium</taxon>
    </lineage>
</organism>
<dbReference type="PROSITE" id="PS00687">
    <property type="entry name" value="ALDEHYDE_DEHYDR_GLU"/>
    <property type="match status" value="1"/>
</dbReference>
<keyword evidence="3 7" id="KW-0560">Oxidoreductase</keyword>
<keyword evidence="11" id="KW-1185">Reference proteome</keyword>
<dbReference type="InterPro" id="IPR050740">
    <property type="entry name" value="Aldehyde_DH_Superfamily"/>
</dbReference>
<dbReference type="EC" id="1.2.1.16" evidence="8"/>
<evidence type="ECO:0000256" key="4">
    <source>
        <dbReference type="ARBA" id="ARBA00050387"/>
    </source>
</evidence>
<dbReference type="AlphaFoldDB" id="A0A1Y2GKA1"/>
<dbReference type="OrthoDB" id="310895at2759"/>
<dbReference type="FunCoup" id="A0A1Y2GKA1">
    <property type="interactions" value="177"/>
</dbReference>
<accession>A0A1Y2GKA1</accession>
<dbReference type="PROSITE" id="PS00070">
    <property type="entry name" value="ALDEHYDE_DEHYDR_CYS"/>
    <property type="match status" value="1"/>
</dbReference>
<evidence type="ECO:0000256" key="5">
    <source>
        <dbReference type="ARBA" id="ARBA00052698"/>
    </source>
</evidence>
<dbReference type="GO" id="GO:0006540">
    <property type="term" value="P:gamma-aminobutyrate shunt"/>
    <property type="evidence" value="ECO:0007669"/>
    <property type="project" value="EnsemblFungi"/>
</dbReference>
<feature type="domain" description="Aldehyde dehydrogenase" evidence="9">
    <location>
        <begin position="77"/>
        <end position="535"/>
    </location>
</feature>
<comment type="caution">
    <text evidence="10">The sequence shown here is derived from an EMBL/GenBank/DDBJ whole genome shotgun (WGS) entry which is preliminary data.</text>
</comment>
<dbReference type="GO" id="GO:0034599">
    <property type="term" value="P:cellular response to oxidative stress"/>
    <property type="evidence" value="ECO:0007669"/>
    <property type="project" value="EnsemblFungi"/>
</dbReference>
<proteinExistence type="inferred from homology"/>
<dbReference type="GO" id="GO:0005737">
    <property type="term" value="C:cytoplasm"/>
    <property type="evidence" value="ECO:0007669"/>
    <property type="project" value="TreeGrafter"/>
</dbReference>
<name>A0A1Y2GKA1_9FUNG</name>
<evidence type="ECO:0000256" key="6">
    <source>
        <dbReference type="PROSITE-ProRule" id="PRU10007"/>
    </source>
</evidence>
<dbReference type="GO" id="GO:0004777">
    <property type="term" value="F:succinate-semialdehyde dehydrogenase (NAD+) activity"/>
    <property type="evidence" value="ECO:0007669"/>
    <property type="project" value="UniProtKB-UniRule"/>
</dbReference>
<dbReference type="EMBL" id="MCFF01000028">
    <property type="protein sequence ID" value="ORZ11374.1"/>
    <property type="molecule type" value="Genomic_DNA"/>
</dbReference>
<dbReference type="Gene3D" id="3.40.605.10">
    <property type="entry name" value="Aldehyde Dehydrogenase, Chain A, domain 1"/>
    <property type="match status" value="1"/>
</dbReference>
<dbReference type="UniPathway" id="UPA00733"/>
<dbReference type="GeneID" id="33566652"/>
<dbReference type="InterPro" id="IPR016162">
    <property type="entry name" value="Ald_DH_N"/>
</dbReference>
<sequence length="539" mass="59157">MLRQGLPMYFNTRLRPTLPMKQFASVTRLTQRWNSASMSHIRCMSSALNAKGQPELKDPSLIKIAGFIDNEYIHATNDGKTFPVFDPAQGTEIANFPEMGVKEAEQAIQSAKRALTEWRQTTAKERGTILRDWYNLMRENEEDLAKIITWENGKTLSEAIGEVRYSASFLEWFSEEAKRLYGEFIPSPIKTQRIITIRQPIGVVGIITPWNFPSAMITRKFGAALAAGCTAVAKPASETPFSALALAELGMRAGLPKGVINIVTTHSNTKDVGKYLCESHDVAGISFTGSTNVGKHLLKQSADTVKKMSLELGGNAPFIVFGDADIDKAVEGAIAAKFRSSGQTCICVNRLYVHSSIKEEFSKRLQDKVKKFQVGSGFDKQTTHGPLINKGAVEKVRSHVEDAIKHGATVVAGGDSGATTNGYFYPPTVLIDMKNNMRIASEETFGPVAAIFEFETEEEVLKAANNTRLGLAGYFFSRDISRCWRVAEKLEVGMVGVNTGTISSEVFPFGGIKESGMGREGGRQGLDEYTQYKTINMGI</sequence>
<evidence type="ECO:0000256" key="8">
    <source>
        <dbReference type="RuleBase" id="RU365091"/>
    </source>
</evidence>
<dbReference type="InterPro" id="IPR029510">
    <property type="entry name" value="Ald_DH_CS_GLU"/>
</dbReference>
<comment type="catalytic activity">
    <reaction evidence="5 8">
        <text>succinate semialdehyde + NAD(+) + H2O = succinate + NADH + 2 H(+)</text>
        <dbReference type="Rhea" id="RHEA:13217"/>
        <dbReference type="ChEBI" id="CHEBI:15377"/>
        <dbReference type="ChEBI" id="CHEBI:15378"/>
        <dbReference type="ChEBI" id="CHEBI:30031"/>
        <dbReference type="ChEBI" id="CHEBI:57540"/>
        <dbReference type="ChEBI" id="CHEBI:57706"/>
        <dbReference type="ChEBI" id="CHEBI:57945"/>
        <dbReference type="EC" id="1.2.1.16"/>
    </reaction>
</comment>
<dbReference type="CDD" id="cd07103">
    <property type="entry name" value="ALDH_F5_SSADH_GabD"/>
    <property type="match status" value="1"/>
</dbReference>
<dbReference type="InterPro" id="IPR015590">
    <property type="entry name" value="Aldehyde_DH_dom"/>
</dbReference>
<evidence type="ECO:0000313" key="10">
    <source>
        <dbReference type="EMBL" id="ORZ11374.1"/>
    </source>
</evidence>
<evidence type="ECO:0000259" key="9">
    <source>
        <dbReference type="Pfam" id="PF00171"/>
    </source>
</evidence>
<reference evidence="10 11" key="1">
    <citation type="submission" date="2016-07" db="EMBL/GenBank/DDBJ databases">
        <title>Pervasive Adenine N6-methylation of Active Genes in Fungi.</title>
        <authorList>
            <consortium name="DOE Joint Genome Institute"/>
            <person name="Mondo S.J."/>
            <person name="Dannebaum R.O."/>
            <person name="Kuo R.C."/>
            <person name="Labutti K."/>
            <person name="Haridas S."/>
            <person name="Kuo A."/>
            <person name="Salamov A."/>
            <person name="Ahrendt S.R."/>
            <person name="Lipzen A."/>
            <person name="Sullivan W."/>
            <person name="Andreopoulos W.B."/>
            <person name="Clum A."/>
            <person name="Lindquist E."/>
            <person name="Daum C."/>
            <person name="Ramamoorthy G.K."/>
            <person name="Gryganskyi A."/>
            <person name="Culley D."/>
            <person name="Magnuson J.K."/>
            <person name="James T.Y."/>
            <person name="O'Malley M.A."/>
            <person name="Stajich J.E."/>
            <person name="Spatafora J.W."/>
            <person name="Visel A."/>
            <person name="Grigoriev I.V."/>
        </authorList>
    </citation>
    <scope>NUCLEOTIDE SEQUENCE [LARGE SCALE GENOMIC DNA]</scope>
    <source>
        <strain evidence="10 11">NRRL 3116</strain>
    </source>
</reference>
<dbReference type="PANTHER" id="PTHR43353">
    <property type="entry name" value="SUCCINATE-SEMIALDEHYDE DEHYDROGENASE, MITOCHONDRIAL"/>
    <property type="match status" value="1"/>
</dbReference>
<evidence type="ECO:0000256" key="7">
    <source>
        <dbReference type="RuleBase" id="RU003345"/>
    </source>
</evidence>
<evidence type="ECO:0000256" key="1">
    <source>
        <dbReference type="ARBA" id="ARBA00005176"/>
    </source>
</evidence>
<dbReference type="SUPFAM" id="SSF53720">
    <property type="entry name" value="ALDH-like"/>
    <property type="match status" value="1"/>
</dbReference>
<feature type="active site" evidence="6">
    <location>
        <position position="311"/>
    </location>
</feature>
<evidence type="ECO:0000256" key="2">
    <source>
        <dbReference type="ARBA" id="ARBA00009986"/>
    </source>
</evidence>
<evidence type="ECO:0000313" key="11">
    <source>
        <dbReference type="Proteomes" id="UP000193648"/>
    </source>
</evidence>
<dbReference type="InterPro" id="IPR016160">
    <property type="entry name" value="Ald_DH_CS_CYS"/>
</dbReference>
<dbReference type="InterPro" id="IPR010102">
    <property type="entry name" value="Succ_semiAld_DH"/>
</dbReference>
<dbReference type="Gene3D" id="3.40.309.10">
    <property type="entry name" value="Aldehyde Dehydrogenase, Chain A, domain 2"/>
    <property type="match status" value="1"/>
</dbReference>
<dbReference type="InterPro" id="IPR016163">
    <property type="entry name" value="Ald_DH_C"/>
</dbReference>
<dbReference type="STRING" id="64571.A0A1Y2GKA1"/>
<gene>
    <name evidence="10" type="ORF">BCR41DRAFT_357108</name>
</gene>
<protein>
    <recommendedName>
        <fullName evidence="8">Succinate-semialdehyde dehydrogenase</fullName>
        <ecNumber evidence="8">1.2.1.16</ecNumber>
    </recommendedName>
</protein>
<dbReference type="GO" id="GO:0009450">
    <property type="term" value="P:gamma-aminobutyric acid catabolic process"/>
    <property type="evidence" value="ECO:0007669"/>
    <property type="project" value="UniProtKB-UniPathway"/>
</dbReference>
<dbReference type="Pfam" id="PF00171">
    <property type="entry name" value="Aldedh"/>
    <property type="match status" value="1"/>
</dbReference>
<dbReference type="RefSeq" id="XP_021879689.1">
    <property type="nucleotide sequence ID" value="XM_022024808.1"/>
</dbReference>
<comment type="pathway">
    <text evidence="1 8">Amino-acid degradation; 4-aminobutanoate degradation.</text>
</comment>
<dbReference type="InParanoid" id="A0A1Y2GKA1"/>
<dbReference type="InterPro" id="IPR016161">
    <property type="entry name" value="Ald_DH/histidinol_DH"/>
</dbReference>
<dbReference type="FunFam" id="3.40.605.10:FF:000005">
    <property type="entry name" value="Succinate-semialdehyde dehydrogenase I"/>
    <property type="match status" value="1"/>
</dbReference>
<dbReference type="Proteomes" id="UP000193648">
    <property type="component" value="Unassembled WGS sequence"/>
</dbReference>
<dbReference type="PANTHER" id="PTHR43353:SF5">
    <property type="entry name" value="SUCCINATE-SEMIALDEHYDE DEHYDROGENASE, MITOCHONDRIAL"/>
    <property type="match status" value="1"/>
</dbReference>
<dbReference type="FunFam" id="3.40.309.10:FF:000004">
    <property type="entry name" value="Succinate-semialdehyde dehydrogenase I"/>
    <property type="match status" value="1"/>
</dbReference>
<dbReference type="GO" id="GO:0036243">
    <property type="term" value="F:succinate-semialdehyde dehydrogenase (NADP+) activity"/>
    <property type="evidence" value="ECO:0007669"/>
    <property type="project" value="RHEA"/>
</dbReference>